<comment type="caution">
    <text evidence="1">The sequence shown here is derived from an EMBL/GenBank/DDBJ whole genome shotgun (WGS) entry which is preliminary data.</text>
</comment>
<proteinExistence type="predicted"/>
<protein>
    <recommendedName>
        <fullName evidence="3">Encoded protein</fullName>
    </recommendedName>
</protein>
<dbReference type="EMBL" id="MU069578">
    <property type="protein sequence ID" value="KAF5838449.1"/>
    <property type="molecule type" value="Genomic_DNA"/>
</dbReference>
<dbReference type="Proteomes" id="UP000815325">
    <property type="component" value="Unassembled WGS sequence"/>
</dbReference>
<sequence>MLRPLELACGAGWAHARVPGGGHWRKRRVPEVGAVEKVSRGGLLPGHWTGANSGGPRPQRGTWLELAGTLVSLQLPTGKGERRVRSHPTMPAVLALSHPMLCHPTHTASLAPVQTHLGFGIVAAAALDSGLGWLRL</sequence>
<name>A0ABQ7GV11_DUNSA</name>
<evidence type="ECO:0008006" key="3">
    <source>
        <dbReference type="Google" id="ProtNLM"/>
    </source>
</evidence>
<evidence type="ECO:0000313" key="1">
    <source>
        <dbReference type="EMBL" id="KAF5838449.1"/>
    </source>
</evidence>
<evidence type="ECO:0000313" key="2">
    <source>
        <dbReference type="Proteomes" id="UP000815325"/>
    </source>
</evidence>
<keyword evidence="2" id="KW-1185">Reference proteome</keyword>
<accession>A0ABQ7GV11</accession>
<organism evidence="1 2">
    <name type="scientific">Dunaliella salina</name>
    <name type="common">Green alga</name>
    <name type="synonym">Protococcus salinus</name>
    <dbReference type="NCBI Taxonomy" id="3046"/>
    <lineage>
        <taxon>Eukaryota</taxon>
        <taxon>Viridiplantae</taxon>
        <taxon>Chlorophyta</taxon>
        <taxon>core chlorophytes</taxon>
        <taxon>Chlorophyceae</taxon>
        <taxon>CS clade</taxon>
        <taxon>Chlamydomonadales</taxon>
        <taxon>Dunaliellaceae</taxon>
        <taxon>Dunaliella</taxon>
    </lineage>
</organism>
<reference evidence="1" key="1">
    <citation type="submission" date="2017-08" db="EMBL/GenBank/DDBJ databases">
        <authorList>
            <person name="Polle J.E."/>
            <person name="Barry K."/>
            <person name="Cushman J."/>
            <person name="Schmutz J."/>
            <person name="Tran D."/>
            <person name="Hathwaick L.T."/>
            <person name="Yim W.C."/>
            <person name="Jenkins J."/>
            <person name="Mckie-Krisberg Z.M."/>
            <person name="Prochnik S."/>
            <person name="Lindquist E."/>
            <person name="Dockter R.B."/>
            <person name="Adam C."/>
            <person name="Molina H."/>
            <person name="Bunkerborg J."/>
            <person name="Jin E."/>
            <person name="Buchheim M."/>
            <person name="Magnuson J."/>
        </authorList>
    </citation>
    <scope>NUCLEOTIDE SEQUENCE</scope>
    <source>
        <strain evidence="1">CCAP 19/18</strain>
    </source>
</reference>
<gene>
    <name evidence="1" type="ORF">DUNSADRAFT_2843</name>
</gene>